<keyword evidence="4" id="KW-0233">DNA recombination</keyword>
<sequence length="99" mass="11226">MTTLKTIQYIWRQENQKKNVLEIAKQGGSLYDKFVIFIQILKAADKKISEAKSKTEEAIKRLSESDKKGNSLITGVQRLKDLGSPAKKEIPEDFLKASE</sequence>
<evidence type="ECO:0000256" key="2">
    <source>
        <dbReference type="ARBA" id="ARBA00009840"/>
    </source>
</evidence>
<dbReference type="Proteomes" id="UP000095237">
    <property type="component" value="Unassembled WGS sequence"/>
</dbReference>
<keyword evidence="3" id="KW-0175">Coiled coil</keyword>
<name>A0A1E5IMT9_ENDTX</name>
<organism evidence="5 6">
    <name type="scientific">Endomicrobium trichonymphae</name>
    <dbReference type="NCBI Taxonomy" id="1408204"/>
    <lineage>
        <taxon>Bacteria</taxon>
        <taxon>Pseudomonadati</taxon>
        <taxon>Elusimicrobiota</taxon>
        <taxon>Endomicrobiia</taxon>
        <taxon>Endomicrobiales</taxon>
        <taxon>Endomicrobiaceae</taxon>
        <taxon>Candidatus Endomicrobiellum</taxon>
    </lineage>
</organism>
<proteinExistence type="inferred from homology"/>
<reference evidence="5 6" key="1">
    <citation type="submission" date="2015-11" db="EMBL/GenBank/DDBJ databases">
        <title>Evidence for parallel genomic evolution in an endosymbiosis of termite gut flagellates.</title>
        <authorList>
            <person name="Zheng H."/>
        </authorList>
    </citation>
    <scope>NUCLEOTIDE SEQUENCE [LARGE SCALE GENOMIC DNA]</scope>
    <source>
        <strain evidence="5 6">CET450</strain>
    </source>
</reference>
<gene>
    <name evidence="5" type="ORF">ATZ36_12650</name>
</gene>
<dbReference type="InterPro" id="IPR003798">
    <property type="entry name" value="DNA_recombination_RmuC"/>
</dbReference>
<evidence type="ECO:0000313" key="5">
    <source>
        <dbReference type="EMBL" id="OEG71806.1"/>
    </source>
</evidence>
<comment type="similarity">
    <text evidence="2">Belongs to the RmuC family.</text>
</comment>
<dbReference type="AlphaFoldDB" id="A0A1E5IMT9"/>
<dbReference type="Pfam" id="PF02646">
    <property type="entry name" value="RmuC"/>
    <property type="match status" value="1"/>
</dbReference>
<evidence type="ECO:0000256" key="3">
    <source>
        <dbReference type="ARBA" id="ARBA00023054"/>
    </source>
</evidence>
<evidence type="ECO:0000256" key="1">
    <source>
        <dbReference type="ARBA" id="ARBA00003416"/>
    </source>
</evidence>
<comment type="function">
    <text evidence="1">Involved in DNA recombination.</text>
</comment>
<keyword evidence="6" id="KW-1185">Reference proteome</keyword>
<accession>A0A1E5IMT9</accession>
<dbReference type="GO" id="GO:0006310">
    <property type="term" value="P:DNA recombination"/>
    <property type="evidence" value="ECO:0007669"/>
    <property type="project" value="UniProtKB-KW"/>
</dbReference>
<protein>
    <submittedName>
        <fullName evidence="5">Uncharacterized protein</fullName>
    </submittedName>
</protein>
<comment type="caution">
    <text evidence="5">The sequence shown here is derived from an EMBL/GenBank/DDBJ whole genome shotgun (WGS) entry which is preliminary data.</text>
</comment>
<evidence type="ECO:0000313" key="6">
    <source>
        <dbReference type="Proteomes" id="UP000095237"/>
    </source>
</evidence>
<dbReference type="PANTHER" id="PTHR30563:SF0">
    <property type="entry name" value="DNA RECOMBINATION PROTEIN RMUC"/>
    <property type="match status" value="1"/>
</dbReference>
<dbReference type="PANTHER" id="PTHR30563">
    <property type="entry name" value="DNA RECOMBINATION PROTEIN RMUC"/>
    <property type="match status" value="1"/>
</dbReference>
<evidence type="ECO:0000256" key="4">
    <source>
        <dbReference type="ARBA" id="ARBA00023172"/>
    </source>
</evidence>
<dbReference type="EMBL" id="LNVX01000062">
    <property type="protein sequence ID" value="OEG71806.1"/>
    <property type="molecule type" value="Genomic_DNA"/>
</dbReference>